<feature type="transmembrane region" description="Helical" evidence="11">
    <location>
        <begin position="85"/>
        <end position="114"/>
    </location>
</feature>
<dbReference type="AlphaFoldDB" id="A0A1D8GBG3"/>
<evidence type="ECO:0000256" key="11">
    <source>
        <dbReference type="RuleBase" id="RU362031"/>
    </source>
</evidence>
<feature type="transmembrane region" description="Helical" evidence="11">
    <location>
        <begin position="264"/>
        <end position="283"/>
    </location>
</feature>
<evidence type="ECO:0000256" key="8">
    <source>
        <dbReference type="ARBA" id="ARBA00022989"/>
    </source>
</evidence>
<evidence type="ECO:0000256" key="5">
    <source>
        <dbReference type="ARBA" id="ARBA00022692"/>
    </source>
</evidence>
<dbReference type="InterPro" id="IPR041489">
    <property type="entry name" value="PDZ_6"/>
</dbReference>
<keyword evidence="6 11" id="KW-0378">Hydrolase</keyword>
<dbReference type="PROSITE" id="PS50106">
    <property type="entry name" value="PDZ"/>
    <property type="match status" value="1"/>
</dbReference>
<comment type="similarity">
    <text evidence="3 11">Belongs to the peptidase M50B family.</text>
</comment>
<sequence length="335" mass="36837">MGTILVAFIVFGLLVIFHELGHFAVAKFVGIKVHEFAIGMGPRLLKVKKRETEYSLRILPIGGYVKMEGEDEASSDAGSFNNKPIWARMAVLIAGPFMNFVLAILLFSMIFYSLGFPTTIIDRVTPGFPAEQVGLRSGDQIIAINEDAITNWDQIVRRINGSREEEINITLLREGAEKKFQVIPIINKETNQAIIGITPTAEKSLAKSITTSVDRMFFIMGGMMEFLGNLFGGKASTEDVVGPVGIIHLVGEAAKTSIYNVMSLAALISINLGIVNLIPIPALDGGRLLFLLFEGISGRPIDPEKEGFIHLIGFVLLMVLMLFIAYKDIIRFDLF</sequence>
<evidence type="ECO:0000256" key="4">
    <source>
        <dbReference type="ARBA" id="ARBA00022670"/>
    </source>
</evidence>
<keyword evidence="7 11" id="KW-0862">Zinc</keyword>
<evidence type="ECO:0000256" key="7">
    <source>
        <dbReference type="ARBA" id="ARBA00022833"/>
    </source>
</evidence>
<dbReference type="RefSeq" id="WP_069973795.1">
    <property type="nucleotide sequence ID" value="NZ_CP017269.1"/>
</dbReference>
<dbReference type="NCBIfam" id="TIGR00054">
    <property type="entry name" value="RIP metalloprotease RseP"/>
    <property type="match status" value="1"/>
</dbReference>
<evidence type="ECO:0000256" key="10">
    <source>
        <dbReference type="ARBA" id="ARBA00023136"/>
    </source>
</evidence>
<evidence type="ECO:0000256" key="2">
    <source>
        <dbReference type="ARBA" id="ARBA00004141"/>
    </source>
</evidence>
<protein>
    <recommendedName>
        <fullName evidence="11">Zinc metalloprotease</fullName>
        <ecNumber evidence="11">3.4.24.-</ecNumber>
    </recommendedName>
</protein>
<organism evidence="13 14">
    <name type="scientific">Geosporobacter ferrireducens</name>
    <dbReference type="NCBI Taxonomy" id="1424294"/>
    <lineage>
        <taxon>Bacteria</taxon>
        <taxon>Bacillati</taxon>
        <taxon>Bacillota</taxon>
        <taxon>Clostridia</taxon>
        <taxon>Peptostreptococcales</taxon>
        <taxon>Thermotaleaceae</taxon>
        <taxon>Geosporobacter</taxon>
    </lineage>
</organism>
<accession>A0A1D8GBG3</accession>
<dbReference type="PANTHER" id="PTHR42837">
    <property type="entry name" value="REGULATOR OF SIGMA-E PROTEASE RSEP"/>
    <property type="match status" value="1"/>
</dbReference>
<proteinExistence type="inferred from homology"/>
<dbReference type="GO" id="GO:0006508">
    <property type="term" value="P:proteolysis"/>
    <property type="evidence" value="ECO:0007669"/>
    <property type="project" value="UniProtKB-KW"/>
</dbReference>
<keyword evidence="8 11" id="KW-1133">Transmembrane helix</keyword>
<evidence type="ECO:0000256" key="6">
    <source>
        <dbReference type="ARBA" id="ARBA00022801"/>
    </source>
</evidence>
<dbReference type="GO" id="GO:0004222">
    <property type="term" value="F:metalloendopeptidase activity"/>
    <property type="evidence" value="ECO:0007669"/>
    <property type="project" value="InterPro"/>
</dbReference>
<evidence type="ECO:0000256" key="9">
    <source>
        <dbReference type="ARBA" id="ARBA00023049"/>
    </source>
</evidence>
<evidence type="ECO:0000259" key="12">
    <source>
        <dbReference type="PROSITE" id="PS50106"/>
    </source>
</evidence>
<dbReference type="STRING" id="1424294.Gferi_00760"/>
<dbReference type="GO" id="GO:0046872">
    <property type="term" value="F:metal ion binding"/>
    <property type="evidence" value="ECO:0007669"/>
    <property type="project" value="UniProtKB-KW"/>
</dbReference>
<dbReference type="EMBL" id="CP017269">
    <property type="protein sequence ID" value="AOT68242.1"/>
    <property type="molecule type" value="Genomic_DNA"/>
</dbReference>
<dbReference type="KEGG" id="gfe:Gferi_00760"/>
<evidence type="ECO:0000313" key="13">
    <source>
        <dbReference type="EMBL" id="AOT68242.1"/>
    </source>
</evidence>
<dbReference type="Gene3D" id="2.30.42.10">
    <property type="match status" value="1"/>
</dbReference>
<dbReference type="CDD" id="cd23081">
    <property type="entry name" value="cpPDZ_EcRseP-like"/>
    <property type="match status" value="1"/>
</dbReference>
<dbReference type="CDD" id="cd06163">
    <property type="entry name" value="S2P-M50_PDZ_RseP-like"/>
    <property type="match status" value="1"/>
</dbReference>
<dbReference type="InterPro" id="IPR001478">
    <property type="entry name" value="PDZ"/>
</dbReference>
<dbReference type="Pfam" id="PF17820">
    <property type="entry name" value="PDZ_6"/>
    <property type="match status" value="1"/>
</dbReference>
<name>A0A1D8GBG3_9FIRM</name>
<dbReference type="SMART" id="SM00228">
    <property type="entry name" value="PDZ"/>
    <property type="match status" value="1"/>
</dbReference>
<gene>
    <name evidence="13" type="ORF">Gferi_00760</name>
</gene>
<evidence type="ECO:0000256" key="1">
    <source>
        <dbReference type="ARBA" id="ARBA00001947"/>
    </source>
</evidence>
<keyword evidence="11" id="KW-0479">Metal-binding</keyword>
<dbReference type="SUPFAM" id="SSF50156">
    <property type="entry name" value="PDZ domain-like"/>
    <property type="match status" value="1"/>
</dbReference>
<dbReference type="Pfam" id="PF02163">
    <property type="entry name" value="Peptidase_M50"/>
    <property type="match status" value="1"/>
</dbReference>
<dbReference type="PANTHER" id="PTHR42837:SF2">
    <property type="entry name" value="MEMBRANE METALLOPROTEASE ARASP2, CHLOROPLASTIC-RELATED"/>
    <property type="match status" value="1"/>
</dbReference>
<feature type="transmembrane region" description="Helical" evidence="11">
    <location>
        <begin position="307"/>
        <end position="326"/>
    </location>
</feature>
<comment type="cofactor">
    <cofactor evidence="1 11">
        <name>Zn(2+)</name>
        <dbReference type="ChEBI" id="CHEBI:29105"/>
    </cofactor>
</comment>
<keyword evidence="10 11" id="KW-0472">Membrane</keyword>
<evidence type="ECO:0000313" key="14">
    <source>
        <dbReference type="Proteomes" id="UP000095743"/>
    </source>
</evidence>
<keyword evidence="14" id="KW-1185">Reference proteome</keyword>
<dbReference type="OrthoDB" id="9782003at2"/>
<dbReference type="InterPro" id="IPR036034">
    <property type="entry name" value="PDZ_sf"/>
</dbReference>
<keyword evidence="4 13" id="KW-0645">Protease</keyword>
<evidence type="ECO:0000256" key="3">
    <source>
        <dbReference type="ARBA" id="ARBA00007931"/>
    </source>
</evidence>
<keyword evidence="9 11" id="KW-0482">Metalloprotease</keyword>
<dbReference type="EC" id="3.4.24.-" evidence="11"/>
<dbReference type="InterPro" id="IPR008915">
    <property type="entry name" value="Peptidase_M50"/>
</dbReference>
<feature type="domain" description="PDZ" evidence="12">
    <location>
        <begin position="120"/>
        <end position="151"/>
    </location>
</feature>
<dbReference type="Proteomes" id="UP000095743">
    <property type="component" value="Chromosome"/>
</dbReference>
<comment type="subcellular location">
    <subcellularLocation>
        <location evidence="2">Membrane</location>
        <topology evidence="2">Multi-pass membrane protein</topology>
    </subcellularLocation>
</comment>
<reference evidence="13 14" key="1">
    <citation type="submission" date="2016-09" db="EMBL/GenBank/DDBJ databases">
        <title>Genomic analysis reveals versatility of anaerobic energy metabolism of Geosporobacter ferrireducens IRF9 of phylum Firmicutes.</title>
        <authorList>
            <person name="Kim S.-J."/>
        </authorList>
    </citation>
    <scope>NUCLEOTIDE SEQUENCE [LARGE SCALE GENOMIC DNA]</scope>
    <source>
        <strain evidence="13 14">IRF9</strain>
    </source>
</reference>
<keyword evidence="5 11" id="KW-0812">Transmembrane</keyword>
<dbReference type="GO" id="GO:0016020">
    <property type="term" value="C:membrane"/>
    <property type="evidence" value="ECO:0007669"/>
    <property type="project" value="UniProtKB-SubCell"/>
</dbReference>
<dbReference type="InterPro" id="IPR004387">
    <property type="entry name" value="Pept_M50_Zn"/>
</dbReference>